<gene>
    <name evidence="1" type="ORF">DDE84_02690</name>
</gene>
<evidence type="ECO:0008006" key="3">
    <source>
        <dbReference type="Google" id="ProtNLM"/>
    </source>
</evidence>
<name>A0A5N6RYB3_9BIFI</name>
<evidence type="ECO:0000313" key="2">
    <source>
        <dbReference type="Proteomes" id="UP000325415"/>
    </source>
</evidence>
<reference evidence="1 2" key="1">
    <citation type="submission" date="2018-04" db="EMBL/GenBank/DDBJ databases">
        <authorList>
            <person name="Eckel V.P."/>
            <person name="Vogel R.F."/>
        </authorList>
    </citation>
    <scope>NUCLEOTIDE SEQUENCE [LARGE SCALE GENOMIC DNA]</scope>
    <source>
        <strain evidence="2">TMW 2.1764</strain>
    </source>
</reference>
<dbReference type="OrthoDB" id="3172126at2"/>
<dbReference type="AlphaFoldDB" id="A0A5N6RYB3"/>
<dbReference type="GeneID" id="78126600"/>
<evidence type="ECO:0000313" key="1">
    <source>
        <dbReference type="EMBL" id="KAE8129723.1"/>
    </source>
</evidence>
<dbReference type="EMBL" id="QDAG01000002">
    <property type="protein sequence ID" value="KAE8129723.1"/>
    <property type="molecule type" value="Genomic_DNA"/>
</dbReference>
<proteinExistence type="predicted"/>
<keyword evidence="2" id="KW-1185">Reference proteome</keyword>
<protein>
    <recommendedName>
        <fullName evidence="3">CTP synthase</fullName>
    </recommendedName>
</protein>
<dbReference type="Proteomes" id="UP000325415">
    <property type="component" value="Unassembled WGS sequence"/>
</dbReference>
<sequence length="322" mass="36386">MKIHKEVNALISQAEAERRCCYGSSDAQRRALHRRVLSNELASPYPNMYARSGYWEGLNPEERTCHLVVGLSQLHPRWVFAGLSAAAALGFDHPWALHDDRYGLVHIATSGPTRRESRLQYFHVHDLKVRAYAGLSVTTPAQTLVTCAIAYPFIYVLPIFDSALRKRMTTKLEILEICDAMHIDVGSVLRLLHYANALSENGGESLCRAIIIEYGFAMPLLQETLVDPYGGGCYRVDFLWRLADGRVIVLEFDGAAKYADPQMTRGRGVERVVFEERRREDALRRAGVTTIIRVNYSEVVQGLDLVRKLQDAGIPRITQRAW</sequence>
<comment type="caution">
    <text evidence="1">The sequence shown here is derived from an EMBL/GenBank/DDBJ whole genome shotgun (WGS) entry which is preliminary data.</text>
</comment>
<dbReference type="RefSeq" id="WP_152580205.1">
    <property type="nucleotide sequence ID" value="NZ_JAKVIV010000012.1"/>
</dbReference>
<organism evidence="1 2">
    <name type="scientific">Bifidobacterium tibiigranuli</name>
    <dbReference type="NCBI Taxonomy" id="2172043"/>
    <lineage>
        <taxon>Bacteria</taxon>
        <taxon>Bacillati</taxon>
        <taxon>Actinomycetota</taxon>
        <taxon>Actinomycetes</taxon>
        <taxon>Bifidobacteriales</taxon>
        <taxon>Bifidobacteriaceae</taxon>
        <taxon>Bifidobacterium</taxon>
    </lineage>
</organism>
<accession>A0A5N6RYB3</accession>